<reference evidence="2 3" key="1">
    <citation type="submission" date="2016-03" db="EMBL/GenBank/DDBJ databases">
        <title>EvidentialGene: Evidence-directed Construction of Genes on Genomes.</title>
        <authorList>
            <person name="Gilbert D.G."/>
            <person name="Choi J.-H."/>
            <person name="Mockaitis K."/>
            <person name="Colbourne J."/>
            <person name="Pfrender M."/>
        </authorList>
    </citation>
    <scope>NUCLEOTIDE SEQUENCE [LARGE SCALE GENOMIC DNA]</scope>
    <source>
        <strain evidence="2 3">Xinb3</strain>
        <tissue evidence="2">Complete organism</tissue>
    </source>
</reference>
<feature type="compositionally biased region" description="Polar residues" evidence="1">
    <location>
        <begin position="27"/>
        <end position="47"/>
    </location>
</feature>
<accession>A0A162C2B8</accession>
<feature type="non-terminal residue" evidence="2">
    <location>
        <position position="73"/>
    </location>
</feature>
<dbReference type="EMBL" id="LRGB01011289">
    <property type="protein sequence ID" value="KZS00201.1"/>
    <property type="molecule type" value="Genomic_DNA"/>
</dbReference>
<proteinExistence type="predicted"/>
<evidence type="ECO:0000256" key="1">
    <source>
        <dbReference type="SAM" id="MobiDB-lite"/>
    </source>
</evidence>
<evidence type="ECO:0000313" key="2">
    <source>
        <dbReference type="EMBL" id="KZS00201.1"/>
    </source>
</evidence>
<keyword evidence="3" id="KW-1185">Reference proteome</keyword>
<comment type="caution">
    <text evidence="2">The sequence shown here is derived from an EMBL/GenBank/DDBJ whole genome shotgun (WGS) entry which is preliminary data.</text>
</comment>
<gene>
    <name evidence="2" type="ORF">APZ42_003601</name>
</gene>
<dbReference type="Proteomes" id="UP000076858">
    <property type="component" value="Unassembled WGS sequence"/>
</dbReference>
<feature type="region of interest" description="Disordered" evidence="1">
    <location>
        <begin position="25"/>
        <end position="73"/>
    </location>
</feature>
<organism evidence="2 3">
    <name type="scientific">Daphnia magna</name>
    <dbReference type="NCBI Taxonomy" id="35525"/>
    <lineage>
        <taxon>Eukaryota</taxon>
        <taxon>Metazoa</taxon>
        <taxon>Ecdysozoa</taxon>
        <taxon>Arthropoda</taxon>
        <taxon>Crustacea</taxon>
        <taxon>Branchiopoda</taxon>
        <taxon>Diplostraca</taxon>
        <taxon>Cladocera</taxon>
        <taxon>Anomopoda</taxon>
        <taxon>Daphniidae</taxon>
        <taxon>Daphnia</taxon>
    </lineage>
</organism>
<dbReference type="AlphaFoldDB" id="A0A162C2B8"/>
<name>A0A162C2B8_9CRUS</name>
<feature type="compositionally biased region" description="Polar residues" evidence="1">
    <location>
        <begin position="57"/>
        <end position="66"/>
    </location>
</feature>
<protein>
    <submittedName>
        <fullName evidence="2">Uncharacterized protein</fullName>
    </submittedName>
</protein>
<evidence type="ECO:0000313" key="3">
    <source>
        <dbReference type="Proteomes" id="UP000076858"/>
    </source>
</evidence>
<sequence>MWNSPSGATDLNVVTLNPTAARVGATKGSNEVSNCPSKLAGKTQSSVRAVHPGGTSKIPNGGSNSDCGGPWLL</sequence>